<proteinExistence type="predicted"/>
<organism evidence="1 2">
    <name type="scientific">candidate division CPR3 bacterium 4484_211</name>
    <dbReference type="NCBI Taxonomy" id="1968527"/>
    <lineage>
        <taxon>Bacteria</taxon>
        <taxon>Bacteria division CPR3</taxon>
    </lineage>
</organism>
<gene>
    <name evidence="1" type="ORF">B5M47_04030</name>
</gene>
<name>A0A1W9NVU2_UNCC3</name>
<evidence type="ECO:0000313" key="1">
    <source>
        <dbReference type="EMBL" id="OQX50276.1"/>
    </source>
</evidence>
<evidence type="ECO:0000313" key="2">
    <source>
        <dbReference type="Proteomes" id="UP000192520"/>
    </source>
</evidence>
<protein>
    <submittedName>
        <fullName evidence="1">Uncharacterized protein</fullName>
    </submittedName>
</protein>
<dbReference type="EMBL" id="MZGJ01000039">
    <property type="protein sequence ID" value="OQX50276.1"/>
    <property type="molecule type" value="Genomic_DNA"/>
</dbReference>
<comment type="caution">
    <text evidence="1">The sequence shown here is derived from an EMBL/GenBank/DDBJ whole genome shotgun (WGS) entry which is preliminary data.</text>
</comment>
<reference evidence="2" key="1">
    <citation type="submission" date="2017-03" db="EMBL/GenBank/DDBJ databases">
        <title>Novel pathways for hydrocarbon cycling and metabolic interdependencies in hydrothermal sediment communities.</title>
        <authorList>
            <person name="Dombrowski N."/>
            <person name="Seitz K."/>
            <person name="Teske A."/>
            <person name="Baker B."/>
        </authorList>
    </citation>
    <scope>NUCLEOTIDE SEQUENCE [LARGE SCALE GENOMIC DNA]</scope>
</reference>
<sequence length="109" mass="12261">MGLKPDGLILERIDSDGDYEPCNCRWVTPKGQIPNQHLGVEDWIFVAVHKDGTVVASNHRGKFAKKYELDAVEVGCCLDGELEECDGWRFKKLINGSDIKLIKDAKLLF</sequence>
<dbReference type="AlphaFoldDB" id="A0A1W9NVU2"/>
<accession>A0A1W9NVU2</accession>
<dbReference type="STRING" id="1968527.B5M47_04030"/>
<dbReference type="Proteomes" id="UP000192520">
    <property type="component" value="Unassembled WGS sequence"/>
</dbReference>